<reference evidence="1" key="1">
    <citation type="submission" date="2016-04" db="EMBL/GenBank/DDBJ databases">
        <authorList>
            <person name="Evans L.H."/>
            <person name="Alamgir A."/>
            <person name="Owens N."/>
            <person name="Weber N.D."/>
            <person name="Virtaneva K."/>
            <person name="Barbian K."/>
            <person name="Babar A."/>
            <person name="Rosenke K."/>
        </authorList>
    </citation>
    <scope>NUCLEOTIDE SEQUENCE</scope>
    <source>
        <strain evidence="1">86-1</strain>
    </source>
</reference>
<gene>
    <name evidence="1" type="ORF">KL86DYS1_10338</name>
</gene>
<organism evidence="1">
    <name type="scientific">uncultured Dysgonomonas sp</name>
    <dbReference type="NCBI Taxonomy" id="206096"/>
    <lineage>
        <taxon>Bacteria</taxon>
        <taxon>Pseudomonadati</taxon>
        <taxon>Bacteroidota</taxon>
        <taxon>Bacteroidia</taxon>
        <taxon>Bacteroidales</taxon>
        <taxon>Dysgonomonadaceae</taxon>
        <taxon>Dysgonomonas</taxon>
        <taxon>environmental samples</taxon>
    </lineage>
</organism>
<dbReference type="AlphaFoldDB" id="A0A212IW99"/>
<dbReference type="EMBL" id="FLUM01000001">
    <property type="protein sequence ID" value="SBV91432.1"/>
    <property type="molecule type" value="Genomic_DNA"/>
</dbReference>
<accession>A0A212IW99</accession>
<sequence>MIRMITVFTKNAYTYEKNTTFKYNYLISIINRRMIYNISFCLSIHRNYMLKVL</sequence>
<proteinExistence type="predicted"/>
<name>A0A212IW99_9BACT</name>
<protein>
    <submittedName>
        <fullName evidence="1">Uncharacterized protein</fullName>
    </submittedName>
</protein>
<evidence type="ECO:0000313" key="1">
    <source>
        <dbReference type="EMBL" id="SBV91432.1"/>
    </source>
</evidence>